<protein>
    <submittedName>
        <fullName evidence="1">Tail assembly chaperone</fullName>
    </submittedName>
</protein>
<dbReference type="Pfam" id="PF10109">
    <property type="entry name" value="Phage_TAC_7"/>
    <property type="match status" value="1"/>
</dbReference>
<evidence type="ECO:0000313" key="2">
    <source>
        <dbReference type="Proteomes" id="UP000222846"/>
    </source>
</evidence>
<name>A0A218M4J8_9CAUD</name>
<evidence type="ECO:0000313" key="1">
    <source>
        <dbReference type="EMBL" id="ASD51161.1"/>
    </source>
</evidence>
<organism evidence="1 2">
    <name type="scientific">Erwinia phage EtG</name>
    <dbReference type="NCBI Taxonomy" id="2014586"/>
    <lineage>
        <taxon>Viruses</taxon>
        <taxon>Duplodnaviria</taxon>
        <taxon>Heunggongvirae</taxon>
        <taxon>Uroviricota</taxon>
        <taxon>Caudoviricetes</taxon>
        <taxon>Peduoviridae</taxon>
        <taxon>Eganvirus</taxon>
        <taxon>Eganvirus EtG</taxon>
    </lineage>
</organism>
<gene>
    <name evidence="1" type="ORF">EtG_27</name>
</gene>
<keyword evidence="2" id="KW-1185">Reference proteome</keyword>
<sequence length="111" mass="11714">MAKAPRKTPEFVDTAGNEIDTVNPNVVTLDKPIKRAGQTIDKVTLIEPNAGTLRGVSLAAVAQSEVDALIKVLPRMTYPALTAQELTAMNLPDMLSLAAKVIGFLSPASAE</sequence>
<accession>A0A218M4J8</accession>
<dbReference type="EMBL" id="MF276773">
    <property type="protein sequence ID" value="ASD51161.1"/>
    <property type="molecule type" value="Genomic_DNA"/>
</dbReference>
<dbReference type="Proteomes" id="UP000222846">
    <property type="component" value="Segment"/>
</dbReference>
<proteinExistence type="predicted"/>
<dbReference type="InterPro" id="IPR019289">
    <property type="entry name" value="Phage_tail_E/E"/>
</dbReference>
<reference evidence="1" key="1">
    <citation type="submission" date="2018-01" db="EMBL/GenBank/DDBJ databases">
        <title>Complete Genome Sequence of Erwinia tracheiphila Phage EtG.</title>
        <authorList>
            <person name="Andrade-Dominguez A."/>
            <person name="Kolter R."/>
            <person name="Shapiro L.R."/>
        </authorList>
    </citation>
    <scope>NUCLEOTIDE SEQUENCE</scope>
    <source>
        <strain evidence="1">EtG</strain>
    </source>
</reference>